<dbReference type="PANTHER" id="PTHR30055:SF151">
    <property type="entry name" value="TRANSCRIPTIONAL REGULATORY PROTEIN"/>
    <property type="match status" value="1"/>
</dbReference>
<proteinExistence type="predicted"/>
<dbReference type="InterPro" id="IPR004111">
    <property type="entry name" value="Repressor_TetR_C"/>
</dbReference>
<dbReference type="Gene3D" id="1.10.10.60">
    <property type="entry name" value="Homeodomain-like"/>
    <property type="match status" value="1"/>
</dbReference>
<dbReference type="Proteomes" id="UP000254425">
    <property type="component" value="Chromosome"/>
</dbReference>
<feature type="DNA-binding region" description="H-T-H motif" evidence="4">
    <location>
        <begin position="61"/>
        <end position="80"/>
    </location>
</feature>
<dbReference type="InterPro" id="IPR001647">
    <property type="entry name" value="HTH_TetR"/>
</dbReference>
<dbReference type="PANTHER" id="PTHR30055">
    <property type="entry name" value="HTH-TYPE TRANSCRIPTIONAL REGULATOR RUTR"/>
    <property type="match status" value="1"/>
</dbReference>
<evidence type="ECO:0000256" key="5">
    <source>
        <dbReference type="SAM" id="MobiDB-lite"/>
    </source>
</evidence>
<dbReference type="InterPro" id="IPR009057">
    <property type="entry name" value="Homeodomain-like_sf"/>
</dbReference>
<dbReference type="GO" id="GO:0000976">
    <property type="term" value="F:transcription cis-regulatory region binding"/>
    <property type="evidence" value="ECO:0007669"/>
    <property type="project" value="TreeGrafter"/>
</dbReference>
<sequence length="256" mass="28597">MASDSRTSRPPRTSVWLEDRPAPRRRAAGRGTEQEPHGLDRERITEAAVRLLDAEGLAKFSMRRLAAELGVTAMSVYWYVDSKDDLLELALDSVMGEIALPDAADEDTSWQDQLRQLAGAYRSVFNHHPWLSQMMGTYINVGPRSMEFAEAAQRVMLRAGLPGPLLSGALSALFQFVFGFATVETNWNSRREEAGLTSDEFFSAVHAKVRTRPEYEDSLQLMAERGGDTVEEMRDRDFATALDCVIAGIEAMRPRP</sequence>
<dbReference type="SUPFAM" id="SSF48498">
    <property type="entry name" value="Tetracyclin repressor-like, C-terminal domain"/>
    <property type="match status" value="1"/>
</dbReference>
<protein>
    <submittedName>
        <fullName evidence="7">TetR/AcrR family transcriptional regulator</fullName>
    </submittedName>
</protein>
<feature type="compositionally biased region" description="Basic and acidic residues" evidence="5">
    <location>
        <begin position="32"/>
        <end position="41"/>
    </location>
</feature>
<reference evidence="7 8" key="1">
    <citation type="submission" date="2018-07" db="EMBL/GenBank/DDBJ databases">
        <title>Draft genome of the type strain Streptomyces armeniacus ATCC 15676.</title>
        <authorList>
            <person name="Labana P."/>
            <person name="Gosse J.T."/>
            <person name="Boddy C.N."/>
        </authorList>
    </citation>
    <scope>NUCLEOTIDE SEQUENCE [LARGE SCALE GENOMIC DNA]</scope>
    <source>
        <strain evidence="7 8">ATCC 15676</strain>
    </source>
</reference>
<dbReference type="GO" id="GO:0045892">
    <property type="term" value="P:negative regulation of DNA-templated transcription"/>
    <property type="evidence" value="ECO:0007669"/>
    <property type="project" value="InterPro"/>
</dbReference>
<dbReference type="RefSeq" id="WP_208884204.1">
    <property type="nucleotide sequence ID" value="NZ_CP031320.1"/>
</dbReference>
<dbReference type="GO" id="GO:0003700">
    <property type="term" value="F:DNA-binding transcription factor activity"/>
    <property type="evidence" value="ECO:0007669"/>
    <property type="project" value="TreeGrafter"/>
</dbReference>
<feature type="domain" description="HTH tetR-type" evidence="6">
    <location>
        <begin position="38"/>
        <end position="98"/>
    </location>
</feature>
<evidence type="ECO:0000256" key="4">
    <source>
        <dbReference type="PROSITE-ProRule" id="PRU00335"/>
    </source>
</evidence>
<accession>A0A345XZ74</accession>
<dbReference type="Gene3D" id="1.10.357.10">
    <property type="entry name" value="Tetracycline Repressor, domain 2"/>
    <property type="match status" value="1"/>
</dbReference>
<dbReference type="Pfam" id="PF00440">
    <property type="entry name" value="TetR_N"/>
    <property type="match status" value="1"/>
</dbReference>
<evidence type="ECO:0000256" key="2">
    <source>
        <dbReference type="ARBA" id="ARBA00023125"/>
    </source>
</evidence>
<dbReference type="Pfam" id="PF02909">
    <property type="entry name" value="TetR_C_1"/>
    <property type="match status" value="1"/>
</dbReference>
<evidence type="ECO:0000313" key="7">
    <source>
        <dbReference type="EMBL" id="AXK36940.1"/>
    </source>
</evidence>
<evidence type="ECO:0000256" key="3">
    <source>
        <dbReference type="ARBA" id="ARBA00023163"/>
    </source>
</evidence>
<dbReference type="AlphaFoldDB" id="A0A345XZ74"/>
<keyword evidence="1" id="KW-0805">Transcription regulation</keyword>
<feature type="region of interest" description="Disordered" evidence="5">
    <location>
        <begin position="1"/>
        <end position="41"/>
    </location>
</feature>
<gene>
    <name evidence="7" type="ORF">DVA86_34935</name>
</gene>
<dbReference type="PROSITE" id="PS50977">
    <property type="entry name" value="HTH_TETR_2"/>
    <property type="match status" value="1"/>
</dbReference>
<dbReference type="KEGG" id="sarm:DVA86_34935"/>
<evidence type="ECO:0000313" key="8">
    <source>
        <dbReference type="Proteomes" id="UP000254425"/>
    </source>
</evidence>
<organism evidence="7 8">
    <name type="scientific">Streptomyces armeniacus</name>
    <dbReference type="NCBI Taxonomy" id="83291"/>
    <lineage>
        <taxon>Bacteria</taxon>
        <taxon>Bacillati</taxon>
        <taxon>Actinomycetota</taxon>
        <taxon>Actinomycetes</taxon>
        <taxon>Kitasatosporales</taxon>
        <taxon>Streptomycetaceae</taxon>
        <taxon>Streptomyces</taxon>
    </lineage>
</organism>
<evidence type="ECO:0000256" key="1">
    <source>
        <dbReference type="ARBA" id="ARBA00023015"/>
    </source>
</evidence>
<dbReference type="EMBL" id="CP031320">
    <property type="protein sequence ID" value="AXK36940.1"/>
    <property type="molecule type" value="Genomic_DNA"/>
</dbReference>
<keyword evidence="2 4" id="KW-0238">DNA-binding</keyword>
<keyword evidence="3" id="KW-0804">Transcription</keyword>
<dbReference type="InterPro" id="IPR050109">
    <property type="entry name" value="HTH-type_TetR-like_transc_reg"/>
</dbReference>
<dbReference type="InterPro" id="IPR036271">
    <property type="entry name" value="Tet_transcr_reg_TetR-rel_C_sf"/>
</dbReference>
<dbReference type="SUPFAM" id="SSF46689">
    <property type="entry name" value="Homeodomain-like"/>
    <property type="match status" value="1"/>
</dbReference>
<keyword evidence="8" id="KW-1185">Reference proteome</keyword>
<evidence type="ECO:0000259" key="6">
    <source>
        <dbReference type="PROSITE" id="PS50977"/>
    </source>
</evidence>
<dbReference type="PRINTS" id="PR00455">
    <property type="entry name" value="HTHTETR"/>
</dbReference>
<name>A0A345XZ74_9ACTN</name>